<dbReference type="SUPFAM" id="SSF56935">
    <property type="entry name" value="Porins"/>
    <property type="match status" value="1"/>
</dbReference>
<dbReference type="Proteomes" id="UP000283254">
    <property type="component" value="Unassembled WGS sequence"/>
</dbReference>
<evidence type="ECO:0000256" key="8">
    <source>
        <dbReference type="ARBA" id="ARBA00023114"/>
    </source>
</evidence>
<dbReference type="PANTHER" id="PTHR34501">
    <property type="entry name" value="PROTEIN YDDL-RELATED"/>
    <property type="match status" value="1"/>
</dbReference>
<feature type="domain" description="Porin" evidence="12">
    <location>
        <begin position="7"/>
        <end position="325"/>
    </location>
</feature>
<dbReference type="AlphaFoldDB" id="A0A422QN42"/>
<evidence type="ECO:0000313" key="13">
    <source>
        <dbReference type="EMBL" id="RNF31383.1"/>
    </source>
</evidence>
<keyword evidence="3" id="KW-0813">Transport</keyword>
<evidence type="ECO:0000256" key="3">
    <source>
        <dbReference type="ARBA" id="ARBA00022448"/>
    </source>
</evidence>
<dbReference type="GO" id="GO:0015288">
    <property type="term" value="F:porin activity"/>
    <property type="evidence" value="ECO:0007669"/>
    <property type="project" value="UniProtKB-KW"/>
</dbReference>
<dbReference type="PRINTS" id="PR00184">
    <property type="entry name" value="NEISSPPORIN"/>
</dbReference>
<dbReference type="GO" id="GO:0009279">
    <property type="term" value="C:cell outer membrane"/>
    <property type="evidence" value="ECO:0007669"/>
    <property type="project" value="UniProtKB-SubCell"/>
</dbReference>
<dbReference type="PANTHER" id="PTHR34501:SF9">
    <property type="entry name" value="MAJOR OUTER MEMBRANE PROTEIN P.IA"/>
    <property type="match status" value="1"/>
</dbReference>
<evidence type="ECO:0000256" key="11">
    <source>
        <dbReference type="SAM" id="SignalP"/>
    </source>
</evidence>
<evidence type="ECO:0000256" key="5">
    <source>
        <dbReference type="ARBA" id="ARBA00022692"/>
    </source>
</evidence>
<name>A0A422QN42_9BURK</name>
<keyword evidence="5" id="KW-0812">Transmembrane</keyword>
<keyword evidence="10" id="KW-0998">Cell outer membrane</keyword>
<dbReference type="InterPro" id="IPR023614">
    <property type="entry name" value="Porin_dom_sf"/>
</dbReference>
<evidence type="ECO:0000256" key="2">
    <source>
        <dbReference type="ARBA" id="ARBA00011233"/>
    </source>
</evidence>
<evidence type="ECO:0000256" key="7">
    <source>
        <dbReference type="ARBA" id="ARBA00023065"/>
    </source>
</evidence>
<evidence type="ECO:0000256" key="4">
    <source>
        <dbReference type="ARBA" id="ARBA00022452"/>
    </source>
</evidence>
<keyword evidence="7" id="KW-0406">Ion transport</keyword>
<dbReference type="Pfam" id="PF13609">
    <property type="entry name" value="Porin_4"/>
    <property type="match status" value="1"/>
</dbReference>
<dbReference type="GO" id="GO:0046930">
    <property type="term" value="C:pore complex"/>
    <property type="evidence" value="ECO:0007669"/>
    <property type="project" value="UniProtKB-KW"/>
</dbReference>
<gene>
    <name evidence="13" type="ORF">NM04_07420</name>
</gene>
<dbReference type="CDD" id="cd00342">
    <property type="entry name" value="gram_neg_porins"/>
    <property type="match status" value="1"/>
</dbReference>
<feature type="chain" id="PRO_5019393765" evidence="11">
    <location>
        <begin position="23"/>
        <end position="353"/>
    </location>
</feature>
<organism evidence="13 14">
    <name type="scientific">Massilia aurea</name>
    <dbReference type="NCBI Taxonomy" id="373040"/>
    <lineage>
        <taxon>Bacteria</taxon>
        <taxon>Pseudomonadati</taxon>
        <taxon>Pseudomonadota</taxon>
        <taxon>Betaproteobacteria</taxon>
        <taxon>Burkholderiales</taxon>
        <taxon>Oxalobacteraceae</taxon>
        <taxon>Telluria group</taxon>
        <taxon>Massilia</taxon>
    </lineage>
</organism>
<evidence type="ECO:0000256" key="10">
    <source>
        <dbReference type="ARBA" id="ARBA00023237"/>
    </source>
</evidence>
<feature type="signal peptide" evidence="11">
    <location>
        <begin position="1"/>
        <end position="22"/>
    </location>
</feature>
<reference evidence="13" key="1">
    <citation type="submission" date="2014-10" db="EMBL/GenBank/DDBJ databases">
        <title>Massilia sp. genome.</title>
        <authorList>
            <person name="Xu B."/>
            <person name="Dai L."/>
            <person name="Huang Z."/>
        </authorList>
    </citation>
    <scope>NUCLEOTIDE SEQUENCE [LARGE SCALE GENOMIC DNA]</scope>
    <source>
        <strain evidence="13">CFS-1</strain>
    </source>
</reference>
<keyword evidence="8" id="KW-0626">Porin</keyword>
<sequence>MKQSALALAVLAALSLNHSVHAQSNVQVYGLIDAGVEYVNHASENGGNMVRVISGGKNTSRWGFRGSEDLGGGLKAIWQLEGGILMDTGESDGAVFKRQAWVGLDGSLGRLVIGRSFTTTYELVIKFDPLGFAPNYSWATGASATGPSKYGMTTQFDNLVKYTGKSGGFTYGATVGLGERSGSLAEGRKLAVGGSWFGDSGLGLMASYEQINGNAVAGLPARDETRAYHLGADYRTGKWRYTAGMRGYKLDAARAGADLRADTYWGGISRTIDNVTLTGAVYHVNTKDVPALEDADPTMFVVRGMLALSKRTDLYLSVAHAKADHGQLVGLSRDDPGFGTTQSGVTAGMQHRF</sequence>
<protein>
    <submittedName>
        <fullName evidence="13">Porin</fullName>
    </submittedName>
</protein>
<dbReference type="RefSeq" id="WP_123068901.1">
    <property type="nucleotide sequence ID" value="NZ_JSAB01000063.1"/>
</dbReference>
<dbReference type="InterPro" id="IPR050298">
    <property type="entry name" value="Gram-neg_bact_OMP"/>
</dbReference>
<dbReference type="OrthoDB" id="8952625at2"/>
<evidence type="ECO:0000256" key="6">
    <source>
        <dbReference type="ARBA" id="ARBA00022729"/>
    </source>
</evidence>
<proteinExistence type="predicted"/>
<keyword evidence="14" id="KW-1185">Reference proteome</keyword>
<evidence type="ECO:0000313" key="14">
    <source>
        <dbReference type="Proteomes" id="UP000283254"/>
    </source>
</evidence>
<accession>A0A422QN42</accession>
<evidence type="ECO:0000256" key="9">
    <source>
        <dbReference type="ARBA" id="ARBA00023136"/>
    </source>
</evidence>
<evidence type="ECO:0000259" key="12">
    <source>
        <dbReference type="Pfam" id="PF13609"/>
    </source>
</evidence>
<evidence type="ECO:0000256" key="1">
    <source>
        <dbReference type="ARBA" id="ARBA00004571"/>
    </source>
</evidence>
<keyword evidence="9" id="KW-0472">Membrane</keyword>
<keyword evidence="6 11" id="KW-0732">Signal</keyword>
<comment type="caution">
    <text evidence="13">The sequence shown here is derived from an EMBL/GenBank/DDBJ whole genome shotgun (WGS) entry which is preliminary data.</text>
</comment>
<dbReference type="Gene3D" id="2.40.160.10">
    <property type="entry name" value="Porin"/>
    <property type="match status" value="1"/>
</dbReference>
<dbReference type="EMBL" id="JSAB01000063">
    <property type="protein sequence ID" value="RNF31383.1"/>
    <property type="molecule type" value="Genomic_DNA"/>
</dbReference>
<keyword evidence="4" id="KW-1134">Transmembrane beta strand</keyword>
<dbReference type="InterPro" id="IPR002299">
    <property type="entry name" value="Porin_Neis"/>
</dbReference>
<comment type="subunit">
    <text evidence="2">Homotrimer.</text>
</comment>
<dbReference type="GO" id="GO:0006811">
    <property type="term" value="P:monoatomic ion transport"/>
    <property type="evidence" value="ECO:0007669"/>
    <property type="project" value="UniProtKB-KW"/>
</dbReference>
<dbReference type="InterPro" id="IPR033900">
    <property type="entry name" value="Gram_neg_porin_domain"/>
</dbReference>
<comment type="subcellular location">
    <subcellularLocation>
        <location evidence="1">Cell outer membrane</location>
        <topology evidence="1">Multi-pass membrane protein</topology>
    </subcellularLocation>
</comment>